<sequence length="187" mass="19601">MGVVLSLVEASVSVTGSSVGLCTVLCGLHSVCSGSALLCTAGLQEVHRAQDSVGKHAAEYLSRLRSAWDSPQKAASVWLLSPLAMLLWMLSLQCFLLCRVVSVQHTGQVALPALVGALGVLFVAPKLWWYLMMAAGLLAPLLTLLVAEQSACRADAEALAEAEQEAEGPVEEADEAAHVSDMDGEGE</sequence>
<keyword evidence="2" id="KW-0812">Transmembrane</keyword>
<evidence type="ECO:0000313" key="3">
    <source>
        <dbReference type="EMBL" id="CAK9019876.1"/>
    </source>
</evidence>
<accession>A0ABP0JZD4</accession>
<feature type="region of interest" description="Disordered" evidence="1">
    <location>
        <begin position="158"/>
        <end position="187"/>
    </location>
</feature>
<protein>
    <submittedName>
        <fullName evidence="3">Uncharacterized protein</fullName>
    </submittedName>
</protein>
<proteinExistence type="predicted"/>
<evidence type="ECO:0000256" key="1">
    <source>
        <dbReference type="SAM" id="MobiDB-lite"/>
    </source>
</evidence>
<comment type="caution">
    <text evidence="3">The sequence shown here is derived from an EMBL/GenBank/DDBJ whole genome shotgun (WGS) entry which is preliminary data.</text>
</comment>
<keyword evidence="2" id="KW-1133">Transmembrane helix</keyword>
<evidence type="ECO:0000313" key="4">
    <source>
        <dbReference type="Proteomes" id="UP001642484"/>
    </source>
</evidence>
<feature type="transmembrane region" description="Helical" evidence="2">
    <location>
        <begin position="75"/>
        <end position="98"/>
    </location>
</feature>
<evidence type="ECO:0000256" key="2">
    <source>
        <dbReference type="SAM" id="Phobius"/>
    </source>
</evidence>
<keyword evidence="4" id="KW-1185">Reference proteome</keyword>
<feature type="compositionally biased region" description="Acidic residues" evidence="1">
    <location>
        <begin position="158"/>
        <end position="174"/>
    </location>
</feature>
<organism evidence="3 4">
    <name type="scientific">Durusdinium trenchii</name>
    <dbReference type="NCBI Taxonomy" id="1381693"/>
    <lineage>
        <taxon>Eukaryota</taxon>
        <taxon>Sar</taxon>
        <taxon>Alveolata</taxon>
        <taxon>Dinophyceae</taxon>
        <taxon>Suessiales</taxon>
        <taxon>Symbiodiniaceae</taxon>
        <taxon>Durusdinium</taxon>
    </lineage>
</organism>
<dbReference type="Proteomes" id="UP001642484">
    <property type="component" value="Unassembled WGS sequence"/>
</dbReference>
<feature type="transmembrane region" description="Helical" evidence="2">
    <location>
        <begin position="105"/>
        <end position="122"/>
    </location>
</feature>
<dbReference type="EMBL" id="CAXAMN010006991">
    <property type="protein sequence ID" value="CAK9019876.1"/>
    <property type="molecule type" value="Genomic_DNA"/>
</dbReference>
<reference evidence="3 4" key="1">
    <citation type="submission" date="2024-02" db="EMBL/GenBank/DDBJ databases">
        <authorList>
            <person name="Chen Y."/>
            <person name="Shah S."/>
            <person name="Dougan E. K."/>
            <person name="Thang M."/>
            <person name="Chan C."/>
        </authorList>
    </citation>
    <scope>NUCLEOTIDE SEQUENCE [LARGE SCALE GENOMIC DNA]</scope>
</reference>
<name>A0ABP0JZD4_9DINO</name>
<gene>
    <name evidence="3" type="ORF">CCMP2556_LOCUS13826</name>
</gene>
<keyword evidence="2" id="KW-0472">Membrane</keyword>